<keyword evidence="3" id="KW-1185">Reference proteome</keyword>
<dbReference type="PANTHER" id="PTHR22684:SF0">
    <property type="entry name" value="RIBOSOME QUALITY CONTROL COMPLEX SUBUNIT TCF25"/>
    <property type="match status" value="1"/>
</dbReference>
<evidence type="ECO:0000313" key="3">
    <source>
        <dbReference type="Proteomes" id="UP001430848"/>
    </source>
</evidence>
<dbReference type="Proteomes" id="UP001430848">
    <property type="component" value="Unassembled WGS sequence"/>
</dbReference>
<feature type="compositionally biased region" description="Basic residues" evidence="1">
    <location>
        <begin position="85"/>
        <end position="99"/>
    </location>
</feature>
<evidence type="ECO:0000256" key="1">
    <source>
        <dbReference type="SAM" id="MobiDB-lite"/>
    </source>
</evidence>
<organism evidence="2 3">
    <name type="scientific">Diaporthe eres</name>
    <name type="common">Phomopsis oblonga</name>
    <dbReference type="NCBI Taxonomy" id="83184"/>
    <lineage>
        <taxon>Eukaryota</taxon>
        <taxon>Fungi</taxon>
        <taxon>Dikarya</taxon>
        <taxon>Ascomycota</taxon>
        <taxon>Pezizomycotina</taxon>
        <taxon>Sordariomycetes</taxon>
        <taxon>Sordariomycetidae</taxon>
        <taxon>Diaporthales</taxon>
        <taxon>Diaporthaceae</taxon>
        <taxon>Diaporthe</taxon>
        <taxon>Diaporthe eres species complex</taxon>
    </lineage>
</organism>
<feature type="region of interest" description="Disordered" evidence="1">
    <location>
        <begin position="17"/>
        <end position="116"/>
    </location>
</feature>
<dbReference type="EMBL" id="JAKNSF020000055">
    <property type="protein sequence ID" value="KAK7724685.1"/>
    <property type="molecule type" value="Genomic_DNA"/>
</dbReference>
<evidence type="ECO:0008006" key="4">
    <source>
        <dbReference type="Google" id="ProtNLM"/>
    </source>
</evidence>
<accession>A0ABR1P256</accession>
<dbReference type="PANTHER" id="PTHR22684">
    <property type="entry name" value="NULP1-RELATED"/>
    <property type="match status" value="1"/>
</dbReference>
<feature type="compositionally biased region" description="Basic and acidic residues" evidence="1">
    <location>
        <begin position="100"/>
        <end position="116"/>
    </location>
</feature>
<protein>
    <recommendedName>
        <fullName evidence="4">Nulp1-pending protein</fullName>
    </recommendedName>
</protein>
<feature type="compositionally biased region" description="Acidic residues" evidence="1">
    <location>
        <begin position="23"/>
        <end position="33"/>
    </location>
</feature>
<sequence length="748" mass="84408">MSSRQLKKLQKQKELLKLQELAGNDEESSEEEVAPPKPRTSAFAGFAALGGDDDDDSDKSDPEGQGQGQEVAEEQEEEEVPKPAPAKKNKKPKKKKKAKKAETAPSEEKEDKAKGELDEIDLALKELSLKPQPQTTSGHETHANYDVDLARLLSVNFDHLKVINELRAMFGQETIDSVRSQEETQARDDRRRNQRRGHIDVNMEMYLKGKPGEKIPEVVLRKNPFMQGKDFWPRASAGGLKMQAVTDERVEPTEYRFSHDRSYGLLEMQFYSLVDMMDPMRIVHFVHDNPYHVNSLVTTNKVAIRDSNAALAADLLERALFTFGRVTLSSFRKKLERGVARMDFRRPENRQFWLAGYHYIKSLLQKGTYNTALEWTKLFLSLSPNDEYGMLNFTHVLAIYAYESEWFIELCNSSYFNSDEYDLPMKDYYRQSCVLAKLLNNDREGALKDLVHGMETLPWLYSSLCSAVNIDTPKAIWGVQPRNDDDALYTELYIHMAKDLWKKERDAIPLLKEAGGLAKKPNLGSLPPAQEVPLSIGRFIYLDNTPELMGLVPPDMLHASPNFDYDPLPPSKEENIFSNEWQEYPWSRSEHPERYTGAGGIENLLQEAQRALQQQRVAHGLQADGGGGGGLDREAIAAAEAIGPEEEGLLGRLANMLLPVWLARGGQGQVNEETIEDMVRELAGEDGNPWADWPEEDDDGDQDSMPDLIPGAFPEDSPEVRPRRGRDGQDDGDDDDLPPLEPAGRGHD</sequence>
<dbReference type="InterPro" id="IPR006994">
    <property type="entry name" value="TCF25/Rqc1"/>
</dbReference>
<proteinExistence type="predicted"/>
<feature type="compositionally biased region" description="Acidic residues" evidence="1">
    <location>
        <begin position="693"/>
        <end position="704"/>
    </location>
</feature>
<name>A0ABR1P256_DIAER</name>
<evidence type="ECO:0000313" key="2">
    <source>
        <dbReference type="EMBL" id="KAK7724685.1"/>
    </source>
</evidence>
<gene>
    <name evidence="2" type="ORF">SLS63_008522</name>
</gene>
<feature type="compositionally biased region" description="Basic and acidic residues" evidence="1">
    <location>
        <begin position="718"/>
        <end position="729"/>
    </location>
</feature>
<feature type="region of interest" description="Disordered" evidence="1">
    <location>
        <begin position="685"/>
        <end position="748"/>
    </location>
</feature>
<comment type="caution">
    <text evidence="2">The sequence shown here is derived from an EMBL/GenBank/DDBJ whole genome shotgun (WGS) entry which is preliminary data.</text>
</comment>
<dbReference type="Pfam" id="PF04910">
    <property type="entry name" value="Tcf25"/>
    <property type="match status" value="1"/>
</dbReference>
<reference evidence="2 3" key="1">
    <citation type="submission" date="2024-02" db="EMBL/GenBank/DDBJ databases">
        <title>De novo assembly and annotation of 12 fungi associated with fruit tree decline syndrome in Ontario, Canada.</title>
        <authorList>
            <person name="Sulman M."/>
            <person name="Ellouze W."/>
            <person name="Ilyukhin E."/>
        </authorList>
    </citation>
    <scope>NUCLEOTIDE SEQUENCE [LARGE SCALE GENOMIC DNA]</scope>
    <source>
        <strain evidence="2 3">M169</strain>
    </source>
</reference>